<proteinExistence type="inferred from homology"/>
<comment type="function">
    <text evidence="5">Methylates the class 1 translation termination release factors RF1/PrfA and RF2/PrfB on the glutamine residue of the universally conserved GGQ motif.</text>
</comment>
<dbReference type="OrthoDB" id="9800643at2"/>
<evidence type="ECO:0000313" key="9">
    <source>
        <dbReference type="Proteomes" id="UP000199516"/>
    </source>
</evidence>
<dbReference type="SUPFAM" id="SSF53335">
    <property type="entry name" value="S-adenosyl-L-methionine-dependent methyltransferases"/>
    <property type="match status" value="1"/>
</dbReference>
<comment type="similarity">
    <text evidence="5">Belongs to the protein N5-glutamine methyltransferase family. PrmC subfamily.</text>
</comment>
<evidence type="ECO:0000256" key="1">
    <source>
        <dbReference type="ARBA" id="ARBA00022603"/>
    </source>
</evidence>
<accession>A0A1I2BZS3</accession>
<feature type="binding site" evidence="5">
    <location>
        <begin position="189"/>
        <end position="192"/>
    </location>
    <ligand>
        <name>substrate</name>
    </ligand>
</feature>
<dbReference type="PROSITE" id="PS00092">
    <property type="entry name" value="N6_MTASE"/>
    <property type="match status" value="1"/>
</dbReference>
<comment type="catalytic activity">
    <reaction evidence="4 5">
        <text>L-glutaminyl-[peptide chain release factor] + S-adenosyl-L-methionine = N(5)-methyl-L-glutaminyl-[peptide chain release factor] + S-adenosyl-L-homocysteine + H(+)</text>
        <dbReference type="Rhea" id="RHEA:42896"/>
        <dbReference type="Rhea" id="RHEA-COMP:10271"/>
        <dbReference type="Rhea" id="RHEA-COMP:10272"/>
        <dbReference type="ChEBI" id="CHEBI:15378"/>
        <dbReference type="ChEBI" id="CHEBI:30011"/>
        <dbReference type="ChEBI" id="CHEBI:57856"/>
        <dbReference type="ChEBI" id="CHEBI:59789"/>
        <dbReference type="ChEBI" id="CHEBI:61891"/>
        <dbReference type="EC" id="2.1.1.297"/>
    </reaction>
</comment>
<feature type="binding site" evidence="5">
    <location>
        <position position="189"/>
    </location>
    <ligand>
        <name>S-adenosyl-L-methionine</name>
        <dbReference type="ChEBI" id="CHEBI:59789"/>
    </ligand>
</feature>
<evidence type="ECO:0000256" key="2">
    <source>
        <dbReference type="ARBA" id="ARBA00022679"/>
    </source>
</evidence>
<dbReference type="InterPro" id="IPR019874">
    <property type="entry name" value="RF_methyltr_PrmC"/>
</dbReference>
<dbReference type="AlphaFoldDB" id="A0A1I2BZS3"/>
<feature type="binding site" evidence="5">
    <location>
        <position position="145"/>
    </location>
    <ligand>
        <name>S-adenosyl-L-methionine</name>
        <dbReference type="ChEBI" id="CHEBI:59789"/>
    </ligand>
</feature>
<dbReference type="NCBIfam" id="TIGR00536">
    <property type="entry name" value="hemK_fam"/>
    <property type="match status" value="1"/>
</dbReference>
<dbReference type="EC" id="2.1.1.297" evidence="5"/>
<keyword evidence="3 5" id="KW-0949">S-adenosyl-L-methionine</keyword>
<organism evidence="8 9">
    <name type="scientific">Alteribacillus iranensis</name>
    <dbReference type="NCBI Taxonomy" id="930128"/>
    <lineage>
        <taxon>Bacteria</taxon>
        <taxon>Bacillati</taxon>
        <taxon>Bacillota</taxon>
        <taxon>Bacilli</taxon>
        <taxon>Bacillales</taxon>
        <taxon>Bacillaceae</taxon>
        <taxon>Alteribacillus</taxon>
    </lineage>
</organism>
<evidence type="ECO:0000256" key="5">
    <source>
        <dbReference type="HAMAP-Rule" id="MF_02126"/>
    </source>
</evidence>
<dbReference type="GO" id="GO:0032259">
    <property type="term" value="P:methylation"/>
    <property type="evidence" value="ECO:0007669"/>
    <property type="project" value="UniProtKB-KW"/>
</dbReference>
<keyword evidence="9" id="KW-1185">Reference proteome</keyword>
<dbReference type="GO" id="GO:0102559">
    <property type="term" value="F:peptide chain release factor N(5)-glutamine methyltransferase activity"/>
    <property type="evidence" value="ECO:0007669"/>
    <property type="project" value="UniProtKB-EC"/>
</dbReference>
<gene>
    <name evidence="5" type="primary">prmC</name>
    <name evidence="8" type="ORF">SAMN05192532_102603</name>
</gene>
<dbReference type="Pfam" id="PF17827">
    <property type="entry name" value="PrmC_N"/>
    <property type="match status" value="1"/>
</dbReference>
<evidence type="ECO:0000259" key="6">
    <source>
        <dbReference type="Pfam" id="PF05175"/>
    </source>
</evidence>
<dbReference type="Pfam" id="PF05175">
    <property type="entry name" value="MTS"/>
    <property type="match status" value="1"/>
</dbReference>
<keyword evidence="1 5" id="KW-0489">Methyltransferase</keyword>
<dbReference type="InterPro" id="IPR050320">
    <property type="entry name" value="N5-glutamine_MTase"/>
</dbReference>
<dbReference type="Proteomes" id="UP000199516">
    <property type="component" value="Unassembled WGS sequence"/>
</dbReference>
<dbReference type="NCBIfam" id="TIGR03534">
    <property type="entry name" value="RF_mod_PrmC"/>
    <property type="match status" value="1"/>
</dbReference>
<dbReference type="InterPro" id="IPR004556">
    <property type="entry name" value="HemK-like"/>
</dbReference>
<dbReference type="InterPro" id="IPR002052">
    <property type="entry name" value="DNA_methylase_N6_adenine_CS"/>
</dbReference>
<sequence>MKKPQRVYEALEWASSFLEKNGREPRAADLLLKHHLGLSWTDFYIERREPLPDRVWEHFYRHVLRHAEGVPIQHLLGYEEFYGRRFSVSDKVLIPRPETEELVAGVLNWLKGREHATVADIGTGSGIIAITLALEHPSLQVTATDISNEALQIAEKNAGQLGASVSFYQGDLLEPLRHQAKKWDVIVSNPPYIPKTEWLALDPLVKEHEPERALIGEDEDGLLSYRAMARDLPTLLKEDGLAAFEIGEKQGNDVKELFQSALPEANISIRRDLNGKERMVFCENKKQV</sequence>
<dbReference type="InterPro" id="IPR040758">
    <property type="entry name" value="PrmC_N"/>
</dbReference>
<reference evidence="8 9" key="1">
    <citation type="submission" date="2016-10" db="EMBL/GenBank/DDBJ databases">
        <authorList>
            <person name="de Groot N.N."/>
        </authorList>
    </citation>
    <scope>NUCLEOTIDE SEQUENCE [LARGE SCALE GENOMIC DNA]</scope>
    <source>
        <strain evidence="8 9">DSM 23995</strain>
    </source>
</reference>
<dbReference type="RefSeq" id="WP_091659398.1">
    <property type="nucleotide sequence ID" value="NZ_FONT01000002.1"/>
</dbReference>
<dbReference type="EMBL" id="FONT01000002">
    <property type="protein sequence ID" value="SFE61617.1"/>
    <property type="molecule type" value="Genomic_DNA"/>
</dbReference>
<dbReference type="InterPro" id="IPR029063">
    <property type="entry name" value="SAM-dependent_MTases_sf"/>
</dbReference>
<dbReference type="Gene3D" id="1.10.8.10">
    <property type="entry name" value="DNA helicase RuvA subunit, C-terminal domain"/>
    <property type="match status" value="1"/>
</dbReference>
<dbReference type="PANTHER" id="PTHR18895">
    <property type="entry name" value="HEMK METHYLTRANSFERASE"/>
    <property type="match status" value="1"/>
</dbReference>
<comment type="caution">
    <text evidence="5">Lacks conserved residue(s) required for the propagation of feature annotation.</text>
</comment>
<feature type="domain" description="Methyltransferase small" evidence="6">
    <location>
        <begin position="108"/>
        <end position="192"/>
    </location>
</feature>
<name>A0A1I2BZS3_9BACI</name>
<dbReference type="STRING" id="930128.SAMN05192532_102603"/>
<dbReference type="GO" id="GO:0003676">
    <property type="term" value="F:nucleic acid binding"/>
    <property type="evidence" value="ECO:0007669"/>
    <property type="project" value="InterPro"/>
</dbReference>
<dbReference type="PANTHER" id="PTHR18895:SF74">
    <property type="entry name" value="MTRF1L RELEASE FACTOR GLUTAMINE METHYLTRANSFERASE"/>
    <property type="match status" value="1"/>
</dbReference>
<protein>
    <recommendedName>
        <fullName evidence="5">Release factor glutamine methyltransferase</fullName>
        <shortName evidence="5">RF MTase</shortName>
        <ecNumber evidence="5">2.1.1.297</ecNumber>
    </recommendedName>
    <alternativeName>
        <fullName evidence="5">N5-glutamine methyltransferase PrmC</fullName>
    </alternativeName>
    <alternativeName>
        <fullName evidence="5">Protein-(glutamine-N5) MTase PrmC</fullName>
    </alternativeName>
    <alternativeName>
        <fullName evidence="5">Protein-glutamine N-methyltransferase PrmC</fullName>
    </alternativeName>
</protein>
<evidence type="ECO:0000256" key="4">
    <source>
        <dbReference type="ARBA" id="ARBA00048391"/>
    </source>
</evidence>
<keyword evidence="2 5" id="KW-0808">Transferase</keyword>
<dbReference type="InterPro" id="IPR007848">
    <property type="entry name" value="Small_mtfrase_dom"/>
</dbReference>
<feature type="domain" description="Release factor glutamine methyltransferase N-terminal" evidence="7">
    <location>
        <begin position="9"/>
        <end position="77"/>
    </location>
</feature>
<evidence type="ECO:0000313" key="8">
    <source>
        <dbReference type="EMBL" id="SFE61617.1"/>
    </source>
</evidence>
<dbReference type="Gene3D" id="3.40.50.150">
    <property type="entry name" value="Vaccinia Virus protein VP39"/>
    <property type="match status" value="1"/>
</dbReference>
<evidence type="ECO:0000256" key="3">
    <source>
        <dbReference type="ARBA" id="ARBA00022691"/>
    </source>
</evidence>
<evidence type="ECO:0000259" key="7">
    <source>
        <dbReference type="Pfam" id="PF17827"/>
    </source>
</evidence>
<dbReference type="CDD" id="cd02440">
    <property type="entry name" value="AdoMet_MTases"/>
    <property type="match status" value="1"/>
</dbReference>
<feature type="binding site" evidence="5">
    <location>
        <begin position="122"/>
        <end position="126"/>
    </location>
    <ligand>
        <name>S-adenosyl-L-methionine</name>
        <dbReference type="ChEBI" id="CHEBI:59789"/>
    </ligand>
</feature>
<dbReference type="HAMAP" id="MF_02126">
    <property type="entry name" value="RF_methyltr_PrmC"/>
    <property type="match status" value="1"/>
</dbReference>